<feature type="non-terminal residue" evidence="1">
    <location>
        <position position="1"/>
    </location>
</feature>
<name>A0A3E2H1V8_SCYLI</name>
<gene>
    <name evidence="1" type="ORF">B7463_g8993</name>
</gene>
<organism evidence="1 2">
    <name type="scientific">Scytalidium lignicola</name>
    <name type="common">Hyphomycete</name>
    <dbReference type="NCBI Taxonomy" id="5539"/>
    <lineage>
        <taxon>Eukaryota</taxon>
        <taxon>Fungi</taxon>
        <taxon>Dikarya</taxon>
        <taxon>Ascomycota</taxon>
        <taxon>Pezizomycotina</taxon>
        <taxon>Leotiomycetes</taxon>
        <taxon>Leotiomycetes incertae sedis</taxon>
        <taxon>Scytalidium</taxon>
    </lineage>
</organism>
<feature type="non-terminal residue" evidence="1">
    <location>
        <position position="119"/>
    </location>
</feature>
<reference evidence="1 2" key="1">
    <citation type="submission" date="2018-05" db="EMBL/GenBank/DDBJ databases">
        <title>Draft genome sequence of Scytalidium lignicola DSM 105466, a ubiquitous saprotrophic fungus.</title>
        <authorList>
            <person name="Buettner E."/>
            <person name="Gebauer A.M."/>
            <person name="Hofrichter M."/>
            <person name="Liers C."/>
            <person name="Kellner H."/>
        </authorList>
    </citation>
    <scope>NUCLEOTIDE SEQUENCE [LARGE SCALE GENOMIC DNA]</scope>
    <source>
        <strain evidence="1 2">DSM 105466</strain>
    </source>
</reference>
<comment type="caution">
    <text evidence="1">The sequence shown here is derived from an EMBL/GenBank/DDBJ whole genome shotgun (WGS) entry which is preliminary data.</text>
</comment>
<protein>
    <submittedName>
        <fullName evidence="1">Uncharacterized protein</fullName>
    </submittedName>
</protein>
<dbReference type="EMBL" id="NCSJ02000211">
    <property type="protein sequence ID" value="RFU27335.1"/>
    <property type="molecule type" value="Genomic_DNA"/>
</dbReference>
<sequence>MALFTPPRRKDLAEFAEYHTKHFDELAARYDGGMLTIAEKQITTVKSGKTWSAVADMFLERPDPAGKVHFAEEKGLERSEVLSHGLLKQVQVKERFSVYTPHDLSAVTVYAKIMVKETL</sequence>
<accession>A0A3E2H1V8</accession>
<dbReference type="Proteomes" id="UP000258309">
    <property type="component" value="Unassembled WGS sequence"/>
</dbReference>
<evidence type="ECO:0000313" key="1">
    <source>
        <dbReference type="EMBL" id="RFU27335.1"/>
    </source>
</evidence>
<dbReference type="AlphaFoldDB" id="A0A3E2H1V8"/>
<keyword evidence="2" id="KW-1185">Reference proteome</keyword>
<evidence type="ECO:0000313" key="2">
    <source>
        <dbReference type="Proteomes" id="UP000258309"/>
    </source>
</evidence>
<proteinExistence type="predicted"/>